<accession>A0AA38KH91</accession>
<dbReference type="InterPro" id="IPR011989">
    <property type="entry name" value="ARM-like"/>
</dbReference>
<evidence type="ECO:0000259" key="3">
    <source>
        <dbReference type="Pfam" id="PF09759"/>
    </source>
</evidence>
<dbReference type="Gene3D" id="1.25.10.10">
    <property type="entry name" value="Leucine-rich Repeat Variant"/>
    <property type="match status" value="2"/>
</dbReference>
<comment type="caution">
    <text evidence="4">The sequence shown here is derived from an EMBL/GenBank/DDBJ whole genome shotgun (WGS) entry which is preliminary data.</text>
</comment>
<dbReference type="Proteomes" id="UP000824469">
    <property type="component" value="Unassembled WGS sequence"/>
</dbReference>
<dbReference type="PANTHER" id="PTHR13255">
    <property type="entry name" value="ATAXIN-10"/>
    <property type="match status" value="1"/>
</dbReference>
<dbReference type="SUPFAM" id="SSF48371">
    <property type="entry name" value="ARM repeat"/>
    <property type="match status" value="1"/>
</dbReference>
<keyword evidence="1" id="KW-0132">Cell division</keyword>
<dbReference type="EMBL" id="JAHRHJ020000008">
    <property type="protein sequence ID" value="KAH9306693.1"/>
    <property type="molecule type" value="Genomic_DNA"/>
</dbReference>
<sequence>MEGHENILTELALSNGAHPFSDFNTALQFFVSSSRSDIHRKKLTIAPFFNYLSSLFQNNVQDKSDSYKLICTILKIARNLCAGEITNQTSFIHDGGLEITASLAKKIILHGSCNPDLTPESLDVCQMILQLLGNVCLAGEEQLAAVWRTFFPEVFVGFAGIQNAKIYEPLCMVICTSCQDNQCRLKELCGNNGCPIIAGILRTSQTGTVGIEWAWLGLLTKICFVKPYFVQLFISLRAQEASSVRVEAGNDTFSSEQAHLLHLIANFATDQMEEFSLLVNSRECKPVLREFVTSVVEIVWKSERIINFRPENPLTLPTGLPAIDILGYSLNILRDMCACEDSPSFSVDIHQIQETGTFSVVDSLVSSGLIKLMIHLLQELGPPETVEKAMRQASLGSSSPSPKDVKLEGMAGGIHRETSANTLADTFGNSSLLHAGDKDWMSHVDQKRKVCPYKGYRRDIVSVLANATFRRKHVQDQIRECGALLLLLQQCVVDEKNPFLREWGLWAVRNLLEGNRENQQEVAELELQNYVNTPAITEIGLRVEIDPNSRKPKLVNLDS</sequence>
<dbReference type="GO" id="GO:0005829">
    <property type="term" value="C:cytosol"/>
    <property type="evidence" value="ECO:0007669"/>
    <property type="project" value="TreeGrafter"/>
</dbReference>
<evidence type="ECO:0000313" key="4">
    <source>
        <dbReference type="EMBL" id="KAH9306693.1"/>
    </source>
</evidence>
<proteinExistence type="predicted"/>
<dbReference type="PANTHER" id="PTHR13255:SF0">
    <property type="entry name" value="ATAXIN-10"/>
    <property type="match status" value="1"/>
</dbReference>
<keyword evidence="5" id="KW-1185">Reference proteome</keyword>
<dbReference type="Pfam" id="PF09759">
    <property type="entry name" value="Atx10homo_assoc"/>
    <property type="match status" value="1"/>
</dbReference>
<dbReference type="OMA" id="IHEPLCM"/>
<gene>
    <name evidence="4" type="ORF">KI387_011097</name>
</gene>
<feature type="domain" description="Ataxin-10" evidence="3">
    <location>
        <begin position="456"/>
        <end position="549"/>
    </location>
</feature>
<evidence type="ECO:0000313" key="5">
    <source>
        <dbReference type="Proteomes" id="UP000824469"/>
    </source>
</evidence>
<keyword evidence="2" id="KW-0131">Cell cycle</keyword>
<dbReference type="InterPro" id="IPR051374">
    <property type="entry name" value="Ataxin-10/CTR86_families"/>
</dbReference>
<name>A0AA38KH91_TAXCH</name>
<dbReference type="GO" id="GO:0051301">
    <property type="term" value="P:cell division"/>
    <property type="evidence" value="ECO:0007669"/>
    <property type="project" value="UniProtKB-KW"/>
</dbReference>
<dbReference type="InterPro" id="IPR016024">
    <property type="entry name" value="ARM-type_fold"/>
</dbReference>
<dbReference type="AlphaFoldDB" id="A0AA38KH91"/>
<protein>
    <recommendedName>
        <fullName evidence="3">Ataxin-10 domain-containing protein</fullName>
    </recommendedName>
</protein>
<evidence type="ECO:0000256" key="1">
    <source>
        <dbReference type="ARBA" id="ARBA00022618"/>
    </source>
</evidence>
<reference evidence="4 5" key="1">
    <citation type="journal article" date="2021" name="Nat. Plants">
        <title>The Taxus genome provides insights into paclitaxel biosynthesis.</title>
        <authorList>
            <person name="Xiong X."/>
            <person name="Gou J."/>
            <person name="Liao Q."/>
            <person name="Li Y."/>
            <person name="Zhou Q."/>
            <person name="Bi G."/>
            <person name="Li C."/>
            <person name="Du R."/>
            <person name="Wang X."/>
            <person name="Sun T."/>
            <person name="Guo L."/>
            <person name="Liang H."/>
            <person name="Lu P."/>
            <person name="Wu Y."/>
            <person name="Zhang Z."/>
            <person name="Ro D.K."/>
            <person name="Shang Y."/>
            <person name="Huang S."/>
            <person name="Yan J."/>
        </authorList>
    </citation>
    <scope>NUCLEOTIDE SEQUENCE [LARGE SCALE GENOMIC DNA]</scope>
    <source>
        <strain evidence="4">Ta-2019</strain>
    </source>
</reference>
<dbReference type="InterPro" id="IPR019156">
    <property type="entry name" value="Ataxin-10_domain"/>
</dbReference>
<organism evidence="4 5">
    <name type="scientific">Taxus chinensis</name>
    <name type="common">Chinese yew</name>
    <name type="synonym">Taxus wallichiana var. chinensis</name>
    <dbReference type="NCBI Taxonomy" id="29808"/>
    <lineage>
        <taxon>Eukaryota</taxon>
        <taxon>Viridiplantae</taxon>
        <taxon>Streptophyta</taxon>
        <taxon>Embryophyta</taxon>
        <taxon>Tracheophyta</taxon>
        <taxon>Spermatophyta</taxon>
        <taxon>Pinopsida</taxon>
        <taxon>Pinidae</taxon>
        <taxon>Conifers II</taxon>
        <taxon>Cupressales</taxon>
        <taxon>Taxaceae</taxon>
        <taxon>Taxus</taxon>
    </lineage>
</organism>
<evidence type="ECO:0000256" key="2">
    <source>
        <dbReference type="ARBA" id="ARBA00023306"/>
    </source>
</evidence>